<keyword evidence="21" id="KW-1185">Reference proteome</keyword>
<dbReference type="GO" id="GO:0016787">
    <property type="term" value="F:hydrolase activity"/>
    <property type="evidence" value="ECO:0007669"/>
    <property type="project" value="UniProtKB-KW"/>
</dbReference>
<dbReference type="Pfam" id="PF23559">
    <property type="entry name" value="WHD_DRP"/>
    <property type="match status" value="1"/>
</dbReference>
<dbReference type="InterPro" id="IPR041118">
    <property type="entry name" value="Rx_N"/>
</dbReference>
<evidence type="ECO:0000256" key="8">
    <source>
        <dbReference type="ARBA" id="ARBA00022737"/>
    </source>
</evidence>
<evidence type="ECO:0000256" key="14">
    <source>
        <dbReference type="SAM" id="MobiDB-lite"/>
    </source>
</evidence>
<comment type="cofactor">
    <cofactor evidence="1">
        <name>a divalent metal cation</name>
        <dbReference type="ChEBI" id="CHEBI:60240"/>
    </cofactor>
</comment>
<evidence type="ECO:0000256" key="1">
    <source>
        <dbReference type="ARBA" id="ARBA00001968"/>
    </source>
</evidence>
<dbReference type="Proteomes" id="UP000015105">
    <property type="component" value="Chromosome 7D"/>
</dbReference>
<dbReference type="STRING" id="200361.A0A453TE95"/>
<evidence type="ECO:0000256" key="7">
    <source>
        <dbReference type="ARBA" id="ARBA00022723"/>
    </source>
</evidence>
<dbReference type="GO" id="GO:0005634">
    <property type="term" value="C:nucleus"/>
    <property type="evidence" value="ECO:0007669"/>
    <property type="project" value="UniProtKB-SubCell"/>
</dbReference>
<feature type="domain" description="NB-ARC" evidence="15">
    <location>
        <begin position="197"/>
        <end position="354"/>
    </location>
</feature>
<keyword evidence="10" id="KW-0378">Hydrolase</keyword>
<keyword evidence="13" id="KW-0539">Nucleus</keyword>
<evidence type="ECO:0000256" key="5">
    <source>
        <dbReference type="ARBA" id="ARBA00022614"/>
    </source>
</evidence>
<dbReference type="Pfam" id="PF00931">
    <property type="entry name" value="NB-ARC"/>
    <property type="match status" value="1"/>
</dbReference>
<feature type="domain" description="Disease resistance N-terminal" evidence="17">
    <location>
        <begin position="12"/>
        <end position="92"/>
    </location>
</feature>
<dbReference type="GO" id="GO:0046872">
    <property type="term" value="F:metal ion binding"/>
    <property type="evidence" value="ECO:0007669"/>
    <property type="project" value="UniProtKB-KW"/>
</dbReference>
<keyword evidence="11" id="KW-0611">Plant defense</keyword>
<dbReference type="InterPro" id="IPR042197">
    <property type="entry name" value="Apaf_helical"/>
</dbReference>
<dbReference type="Gene3D" id="3.40.50.300">
    <property type="entry name" value="P-loop containing nucleotide triphosphate hydrolases"/>
    <property type="match status" value="1"/>
</dbReference>
<dbReference type="KEGG" id="ats:109782965"/>
<evidence type="ECO:0000256" key="10">
    <source>
        <dbReference type="ARBA" id="ARBA00022801"/>
    </source>
</evidence>
<dbReference type="InterPro" id="IPR055414">
    <property type="entry name" value="LRR_R13L4/SHOC2-like"/>
</dbReference>
<dbReference type="InterPro" id="IPR002182">
    <property type="entry name" value="NB-ARC"/>
</dbReference>
<keyword evidence="12" id="KW-0175">Coiled coil</keyword>
<reference evidence="21" key="1">
    <citation type="journal article" date="2014" name="Science">
        <title>Ancient hybridizations among the ancestral genomes of bread wheat.</title>
        <authorList>
            <consortium name="International Wheat Genome Sequencing Consortium,"/>
            <person name="Marcussen T."/>
            <person name="Sandve S.R."/>
            <person name="Heier L."/>
            <person name="Spannagl M."/>
            <person name="Pfeifer M."/>
            <person name="Jakobsen K.S."/>
            <person name="Wulff B.B."/>
            <person name="Steuernagel B."/>
            <person name="Mayer K.F."/>
            <person name="Olsen O.A."/>
        </authorList>
    </citation>
    <scope>NUCLEOTIDE SEQUENCE [LARGE SCALE GENOMIC DNA]</scope>
    <source>
        <strain evidence="21">cv. AL8/78</strain>
    </source>
</reference>
<accession>A0A453TE95</accession>
<dbReference type="GO" id="GO:0002758">
    <property type="term" value="P:innate immune response-activating signaling pathway"/>
    <property type="evidence" value="ECO:0007669"/>
    <property type="project" value="UniProtKB-ARBA"/>
</dbReference>
<dbReference type="PANTHER" id="PTHR22930:SF174">
    <property type="entry name" value="DDE TNP4 DOMAIN-CONTAINING PROTEIN"/>
    <property type="match status" value="1"/>
</dbReference>
<dbReference type="PANTHER" id="PTHR22930">
    <property type="match status" value="1"/>
</dbReference>
<comment type="similarity">
    <text evidence="4">Belongs to the disease resistance NB-LRR family.</text>
</comment>
<reference evidence="21" key="2">
    <citation type="journal article" date="2017" name="Nat. Plants">
        <title>The Aegilops tauschii genome reveals multiple impacts of transposons.</title>
        <authorList>
            <person name="Zhao G."/>
            <person name="Zou C."/>
            <person name="Li K."/>
            <person name="Wang K."/>
            <person name="Li T."/>
            <person name="Gao L."/>
            <person name="Zhang X."/>
            <person name="Wang H."/>
            <person name="Yang Z."/>
            <person name="Liu X."/>
            <person name="Jiang W."/>
            <person name="Mao L."/>
            <person name="Kong X."/>
            <person name="Jiao Y."/>
            <person name="Jia J."/>
        </authorList>
    </citation>
    <scope>NUCLEOTIDE SEQUENCE [LARGE SCALE GENOMIC DNA]</scope>
    <source>
        <strain evidence="21">cv. AL8/78</strain>
    </source>
</reference>
<dbReference type="EnsemblPlants" id="AET7Gv21360400.5">
    <property type="protein sequence ID" value="AET7Gv21360400.5"/>
    <property type="gene ID" value="AET7Gv21360400"/>
</dbReference>
<sequence length="2153" mass="242208">MAMVLDAFTSYVGHMLAQLAADGVGTVLGVSGEIDKMADKLRDLKNFLADADRRNITDETVQEWVGQLKRAMYEATDILDLCQLKAMERGSSTTLDAGCFNPLLFCMRNPSHAHEIGTRIKKLNKRLDYIKERSAAFNFVNLGSYLDHSSNVRISHHGNPSRETVGDFDRSAIVGDKIEEDTRALVAQIMQTGKDVNNGIMVVAIVGVGGIGKTTLAQKVFNDEAIQRGFSKKIWLSVNQNFNEVELLRRAIIGAGGNSQLAGNAKDALHRALMQALKDHKTLLVMDDVWDNGAWEGVLKIPLANAAASGSRVLITTRDERVAQGVTAIRPYHHVDTLVPDDAWLLLKKQVCSSEIDEDHISTLKDIGLKIVQKCGCLPIAVKVMGGLLRERGGLHRDWQQVLDDSKWATTKMPNELNHTVYLSYEYMPSYLKQCFLYYSLLPKSRIFTKDEVVAMWISEGFIHGNSNDLEELGENYYKELVSRNLIEPDKSYVDLWVCSMHDVVRSFAQYMTKDEALVTQDGDNDILAKLGSQKFLRLSIETNRSQSGELDWKSLQGQQSVRTLISTVQIKMKPGDSLVIFSSLRTLHIESADVASLVESLHQLKHMRYLALVNVDISVLPGNIGKMKLLQFLDLGGCTKLVNLPDSIVKLDQLRLLSLPIECMVPRGFSGLTNMRRLLQFRAHLDGDWCSLDELGPLSQLRVLVLTELENVSAASFAANARLSEKMHLISLLLYCTSKLGDDGLVKEKEGVSEEEQQRIEKVLDKLCPPPGLEYLHIKGYFGRQLPSWMMSTSMVPLDNLNTLLIDDLACCTQLPNGLCQLPNLQLLQVRRAPCIKHVGTGFLQVASASFPRLNKLSLGGMVEWEEWEWEEQVQAMRRLEKLVLNNCRLRHFPPGLASNASSLKILILVHVKHLSYIESFPSVVELIVNGCPDLERITNLPNLQKLTIMYCPKLKVLERIASLERLVLKDYTMEKLPEYMRDIKPRHLQLFCRLWLLSAVVAGQSGTEWDKFSQVEHVKAYARDGDNERKWYVLYTRGDNYKLDSNISSSAIFEETLSSCMVDPQGFESVYKMRRSTFSYICGLVRLPFLEDMMARDHTFVDGRVMSLQDRVATAVRMLISGEPPVVVGSSLGVNESTVSLVTQRFIEAIQERAFRHLDWPYNFQAMEKIKCRFDKIHGLPNCCGVVHRAYFKFGSPNLDHEENADTLMQAVVDPDMRFTNIWFGASSSMNQSSLLHDSWLFKSCEKGTLLDGTKLKVSDGSDIGEYIIGDAGYPPRPWLLTPYQLEGDISDSKVEFNKRHSAATAMALRALERLKDTWKCLQGEGWHPNNQNDLRCTINTCCRLHNIVIDMEEEGAVMLSNQEENCIEQVSQLLDEDAVKVRDVLSQHLVDSRVHTFAAEEEQEAHQLQTTDRGKLYTNKKLTAQENETLSSSMVGTQGFESLYKMRRSTFSYICSLVKVPLSEDMMIGGHTFVDGRAMSFHDGVAIALRMLNSGGTPEVVGSSFGVDGSTVSLLTQRFVKAMKGRAMHHISFPGSAQVEKIKRKFDKIHGLPNCCSVVHTTHIKFGSQNHENEENDGVLMQAMFEPDMRFTCISLGSQRNMNQSSMLHKSPLFENCERGAWLNGRNLKVPSGGGSEVKEYIIGDAGYPLRPWLLTPYQLENGLSLSGAKVEFNRRHSAATAVALRALARLKETWKCLEGEGWRPNNQLEAYWTVDTCCILHNIVIDMEGDKEEEKEENYSKQVRQLADEDAIRVRDALSQHLIECGGTLSSSIADAQGFESVYKMRRNTFGYVCSLVKIPFLEDMMARNHSFVDGRVMSLQDGVAIALRILNSGDSPVTIGSFLGVNESTASLVTQSFVKAMVERALPHVRWSYSSQKMEKMKRKFHKVHGMPNCCGVVHTTRITFGSQNRDHEENEGILMQAVLDPDMRFRDIYLWRPHVHLSSMAALRNSGIFKHCEKGTWLNGSKLKISSGGGSAVREYIIGNEEYSLRPWLLTPYQLESNLLDSDSKVEFNKRLNSVTTAVALRALARLKDMWKCLQGEGWRPTNQLEAYRTVDTCCMLHNIVIDMEEDGVGMPSDQEYNRIKQVWHVADDGVRVRDILSQHLVESGEEEEEAVVAASSSGHKNKEQEVHRAQQADRGKEKVHGS</sequence>
<dbReference type="InterPro" id="IPR045249">
    <property type="entry name" value="HARBI1-like"/>
</dbReference>
<keyword evidence="6" id="KW-0540">Nuclease</keyword>
<dbReference type="GO" id="GO:0004518">
    <property type="term" value="F:nuclease activity"/>
    <property type="evidence" value="ECO:0007669"/>
    <property type="project" value="UniProtKB-KW"/>
</dbReference>
<dbReference type="GO" id="GO:0042742">
    <property type="term" value="P:defense response to bacterium"/>
    <property type="evidence" value="ECO:0007669"/>
    <property type="project" value="UniProtKB-ARBA"/>
</dbReference>
<evidence type="ECO:0000256" key="4">
    <source>
        <dbReference type="ARBA" id="ARBA00008894"/>
    </source>
</evidence>
<keyword evidence="7" id="KW-0479">Metal-binding</keyword>
<dbReference type="RefSeq" id="XP_073361713.1">
    <property type="nucleotide sequence ID" value="XM_073505612.1"/>
</dbReference>
<dbReference type="Gramene" id="AET7Gv21360400.5">
    <property type="protein sequence ID" value="AET7Gv21360400.5"/>
    <property type="gene ID" value="AET7Gv21360400"/>
</dbReference>
<feature type="domain" description="Disease resistance protein winged helix" evidence="18">
    <location>
        <begin position="443"/>
        <end position="508"/>
    </location>
</feature>
<dbReference type="InterPro" id="IPR036388">
    <property type="entry name" value="WH-like_DNA-bd_sf"/>
</dbReference>
<evidence type="ECO:0008006" key="22">
    <source>
        <dbReference type="Google" id="ProtNLM"/>
    </source>
</evidence>
<comment type="subcellular location">
    <subcellularLocation>
        <location evidence="2">Nucleus</location>
    </subcellularLocation>
</comment>
<evidence type="ECO:0000259" key="16">
    <source>
        <dbReference type="Pfam" id="PF13359"/>
    </source>
</evidence>
<dbReference type="CDD" id="cd14798">
    <property type="entry name" value="RX-CC_like"/>
    <property type="match status" value="1"/>
</dbReference>
<dbReference type="SUPFAM" id="SSF52058">
    <property type="entry name" value="L domain-like"/>
    <property type="match status" value="1"/>
</dbReference>
<dbReference type="Pfam" id="PF23598">
    <property type="entry name" value="LRR_14"/>
    <property type="match status" value="1"/>
</dbReference>
<evidence type="ECO:0000256" key="11">
    <source>
        <dbReference type="ARBA" id="ARBA00022821"/>
    </source>
</evidence>
<dbReference type="InterPro" id="IPR058922">
    <property type="entry name" value="WHD_DRP"/>
</dbReference>
<dbReference type="OMA" id="QEENCID"/>
<evidence type="ECO:0000256" key="9">
    <source>
        <dbReference type="ARBA" id="ARBA00022741"/>
    </source>
</evidence>
<keyword evidence="5" id="KW-0433">Leucine-rich repeat</keyword>
<feature type="domain" description="DDE Tnp4" evidence="16">
    <location>
        <begin position="1576"/>
        <end position="1726"/>
    </location>
</feature>
<dbReference type="GeneID" id="109782965"/>
<dbReference type="Pfam" id="PF18052">
    <property type="entry name" value="Rx_N"/>
    <property type="match status" value="1"/>
</dbReference>
<dbReference type="InterPro" id="IPR027417">
    <property type="entry name" value="P-loop_NTPase"/>
</dbReference>
<dbReference type="GO" id="GO:0043531">
    <property type="term" value="F:ADP binding"/>
    <property type="evidence" value="ECO:0007669"/>
    <property type="project" value="InterPro"/>
</dbReference>
<evidence type="ECO:0000259" key="19">
    <source>
        <dbReference type="Pfam" id="PF23598"/>
    </source>
</evidence>
<evidence type="ECO:0000259" key="15">
    <source>
        <dbReference type="Pfam" id="PF00931"/>
    </source>
</evidence>
<dbReference type="Gene3D" id="1.10.10.10">
    <property type="entry name" value="Winged helix-like DNA-binding domain superfamily/Winged helix DNA-binding domain"/>
    <property type="match status" value="1"/>
</dbReference>
<evidence type="ECO:0000256" key="2">
    <source>
        <dbReference type="ARBA" id="ARBA00004123"/>
    </source>
</evidence>
<name>A0A453TE95_AEGTS</name>
<dbReference type="OrthoDB" id="2668416at2759"/>
<dbReference type="SUPFAM" id="SSF52540">
    <property type="entry name" value="P-loop containing nucleoside triphosphate hydrolases"/>
    <property type="match status" value="1"/>
</dbReference>
<dbReference type="FunFam" id="1.10.10.10:FF:000322">
    <property type="entry name" value="Probable disease resistance protein At1g63360"/>
    <property type="match status" value="1"/>
</dbReference>
<evidence type="ECO:0000256" key="13">
    <source>
        <dbReference type="ARBA" id="ARBA00023242"/>
    </source>
</evidence>
<dbReference type="InterPro" id="IPR027806">
    <property type="entry name" value="HARBI1_dom"/>
</dbReference>
<dbReference type="Gene3D" id="1.10.8.430">
    <property type="entry name" value="Helical domain of apoptotic protease-activating factors"/>
    <property type="match status" value="1"/>
</dbReference>
<evidence type="ECO:0000313" key="21">
    <source>
        <dbReference type="Proteomes" id="UP000015105"/>
    </source>
</evidence>
<proteinExistence type="inferred from homology"/>
<evidence type="ECO:0000259" key="17">
    <source>
        <dbReference type="Pfam" id="PF18052"/>
    </source>
</evidence>
<dbReference type="Gene3D" id="1.20.5.4130">
    <property type="match status" value="1"/>
</dbReference>
<protein>
    <recommendedName>
        <fullName evidence="22">Disease resistance protein RGA3</fullName>
    </recommendedName>
</protein>
<reference evidence="20" key="3">
    <citation type="journal article" date="2017" name="Nature">
        <title>Genome sequence of the progenitor of the wheat D genome Aegilops tauschii.</title>
        <authorList>
            <person name="Luo M.C."/>
            <person name="Gu Y.Q."/>
            <person name="Puiu D."/>
            <person name="Wang H."/>
            <person name="Twardziok S.O."/>
            <person name="Deal K.R."/>
            <person name="Huo N."/>
            <person name="Zhu T."/>
            <person name="Wang L."/>
            <person name="Wang Y."/>
            <person name="McGuire P.E."/>
            <person name="Liu S."/>
            <person name="Long H."/>
            <person name="Ramasamy R.K."/>
            <person name="Rodriguez J.C."/>
            <person name="Van S.L."/>
            <person name="Yuan L."/>
            <person name="Wang Z."/>
            <person name="Xia Z."/>
            <person name="Xiao L."/>
            <person name="Anderson O.D."/>
            <person name="Ouyang S."/>
            <person name="Liang Y."/>
            <person name="Zimin A.V."/>
            <person name="Pertea G."/>
            <person name="Qi P."/>
            <person name="Bennetzen J.L."/>
            <person name="Dai X."/>
            <person name="Dawson M.W."/>
            <person name="Muller H.G."/>
            <person name="Kugler K."/>
            <person name="Rivarola-Duarte L."/>
            <person name="Spannagl M."/>
            <person name="Mayer K.F.X."/>
            <person name="Lu F.H."/>
            <person name="Bevan M.W."/>
            <person name="Leroy P."/>
            <person name="Li P."/>
            <person name="You F.M."/>
            <person name="Sun Q."/>
            <person name="Liu Z."/>
            <person name="Lyons E."/>
            <person name="Wicker T."/>
            <person name="Salzberg S.L."/>
            <person name="Devos K.M."/>
            <person name="Dvorak J."/>
        </authorList>
    </citation>
    <scope>NUCLEOTIDE SEQUENCE [LARGE SCALE GENOMIC DNA]</scope>
    <source>
        <strain evidence="20">cv. AL8/78</strain>
    </source>
</reference>
<dbReference type="InterPro" id="IPR032675">
    <property type="entry name" value="LRR_dom_sf"/>
</dbReference>
<comment type="similarity">
    <text evidence="3">Belongs to the HARBI1 family.</text>
</comment>
<dbReference type="Pfam" id="PF13359">
    <property type="entry name" value="DDE_Tnp_4"/>
    <property type="match status" value="3"/>
</dbReference>
<feature type="domain" description="DDE Tnp4" evidence="16">
    <location>
        <begin position="1211"/>
        <end position="1349"/>
    </location>
</feature>
<evidence type="ECO:0000256" key="3">
    <source>
        <dbReference type="ARBA" id="ARBA00006958"/>
    </source>
</evidence>
<feature type="region of interest" description="Disordered" evidence="14">
    <location>
        <begin position="2113"/>
        <end position="2153"/>
    </location>
</feature>
<evidence type="ECO:0000256" key="12">
    <source>
        <dbReference type="ARBA" id="ARBA00023054"/>
    </source>
</evidence>
<dbReference type="RefSeq" id="XP_073361712.1">
    <property type="nucleotide sequence ID" value="XM_073505611.1"/>
</dbReference>
<dbReference type="GO" id="GO:0009626">
    <property type="term" value="P:plant-type hypersensitive response"/>
    <property type="evidence" value="ECO:0007669"/>
    <property type="project" value="UniProtKB-ARBA"/>
</dbReference>
<evidence type="ECO:0000256" key="6">
    <source>
        <dbReference type="ARBA" id="ARBA00022722"/>
    </source>
</evidence>
<dbReference type="RefSeq" id="XP_040251249.1">
    <property type="nucleotide sequence ID" value="XM_040395315.3"/>
</dbReference>
<organism evidence="20 21">
    <name type="scientific">Aegilops tauschii subsp. strangulata</name>
    <name type="common">Goatgrass</name>
    <dbReference type="NCBI Taxonomy" id="200361"/>
    <lineage>
        <taxon>Eukaryota</taxon>
        <taxon>Viridiplantae</taxon>
        <taxon>Streptophyta</taxon>
        <taxon>Embryophyta</taxon>
        <taxon>Tracheophyta</taxon>
        <taxon>Spermatophyta</taxon>
        <taxon>Magnoliopsida</taxon>
        <taxon>Liliopsida</taxon>
        <taxon>Poales</taxon>
        <taxon>Poaceae</taxon>
        <taxon>BOP clade</taxon>
        <taxon>Pooideae</taxon>
        <taxon>Triticodae</taxon>
        <taxon>Triticeae</taxon>
        <taxon>Triticinae</taxon>
        <taxon>Aegilops</taxon>
    </lineage>
</organism>
<feature type="domain" description="DDE Tnp4" evidence="16">
    <location>
        <begin position="1920"/>
        <end position="2069"/>
    </location>
</feature>
<keyword evidence="8" id="KW-0677">Repeat</keyword>
<dbReference type="RefSeq" id="XP_045087129.1">
    <property type="nucleotide sequence ID" value="XM_045231194.2"/>
</dbReference>
<dbReference type="RefSeq" id="XP_045087131.1">
    <property type="nucleotide sequence ID" value="XM_045231196.2"/>
</dbReference>
<reference evidence="20" key="5">
    <citation type="journal article" date="2021" name="G3 (Bethesda)">
        <title>Aegilops tauschii genome assembly Aet v5.0 features greater sequence contiguity and improved annotation.</title>
        <authorList>
            <person name="Wang L."/>
            <person name="Zhu T."/>
            <person name="Rodriguez J.C."/>
            <person name="Deal K.R."/>
            <person name="Dubcovsky J."/>
            <person name="McGuire P.E."/>
            <person name="Lux T."/>
            <person name="Spannagl M."/>
            <person name="Mayer K.F.X."/>
            <person name="Baldrich P."/>
            <person name="Meyers B.C."/>
            <person name="Huo N."/>
            <person name="Gu Y.Q."/>
            <person name="Zhou H."/>
            <person name="Devos K.M."/>
            <person name="Bennetzen J.L."/>
            <person name="Unver T."/>
            <person name="Budak H."/>
            <person name="Gulick P.J."/>
            <person name="Galiba G."/>
            <person name="Kalapos B."/>
            <person name="Nelson D.R."/>
            <person name="Li P."/>
            <person name="You F.M."/>
            <person name="Luo M.C."/>
            <person name="Dvorak J."/>
        </authorList>
    </citation>
    <scope>NUCLEOTIDE SEQUENCE [LARGE SCALE GENOMIC DNA]</scope>
    <source>
        <strain evidence="20">cv. AL8/78</strain>
    </source>
</reference>
<feature type="compositionally biased region" description="Basic and acidic residues" evidence="14">
    <location>
        <begin position="2131"/>
        <end position="2153"/>
    </location>
</feature>
<evidence type="ECO:0000259" key="18">
    <source>
        <dbReference type="Pfam" id="PF23559"/>
    </source>
</evidence>
<dbReference type="InterPro" id="IPR038005">
    <property type="entry name" value="RX-like_CC"/>
</dbReference>
<dbReference type="Gene3D" id="3.80.10.10">
    <property type="entry name" value="Ribonuclease Inhibitor"/>
    <property type="match status" value="1"/>
</dbReference>
<dbReference type="RefSeq" id="XP_040251250.1">
    <property type="nucleotide sequence ID" value="XM_040395316.3"/>
</dbReference>
<keyword evidence="9" id="KW-0547">Nucleotide-binding</keyword>
<reference evidence="20" key="4">
    <citation type="submission" date="2019-03" db="UniProtKB">
        <authorList>
            <consortium name="EnsemblPlants"/>
        </authorList>
    </citation>
    <scope>IDENTIFICATION</scope>
</reference>
<dbReference type="PRINTS" id="PR00364">
    <property type="entry name" value="DISEASERSIST"/>
</dbReference>
<evidence type="ECO:0000313" key="20">
    <source>
        <dbReference type="EnsemblPlants" id="AET7Gv21360400.5"/>
    </source>
</evidence>
<feature type="domain" description="Disease resistance R13L4/SHOC-2-like LRR" evidence="19">
    <location>
        <begin position="572"/>
        <end position="895"/>
    </location>
</feature>